<keyword evidence="2" id="KW-1185">Reference proteome</keyword>
<evidence type="ECO:0000313" key="2">
    <source>
        <dbReference type="Proteomes" id="UP000299102"/>
    </source>
</evidence>
<name>A0A4C1V045_EUMVA</name>
<dbReference type="OrthoDB" id="361102at2759"/>
<reference evidence="1 2" key="1">
    <citation type="journal article" date="2019" name="Commun. Biol.">
        <title>The bagworm genome reveals a unique fibroin gene that provides high tensile strength.</title>
        <authorList>
            <person name="Kono N."/>
            <person name="Nakamura H."/>
            <person name="Ohtoshi R."/>
            <person name="Tomita M."/>
            <person name="Numata K."/>
            <person name="Arakawa K."/>
        </authorList>
    </citation>
    <scope>NUCLEOTIDE SEQUENCE [LARGE SCALE GENOMIC DNA]</scope>
</reference>
<proteinExistence type="predicted"/>
<gene>
    <name evidence="1" type="ORF">EVAR_17903_1</name>
</gene>
<comment type="caution">
    <text evidence="1">The sequence shown here is derived from an EMBL/GenBank/DDBJ whole genome shotgun (WGS) entry which is preliminary data.</text>
</comment>
<dbReference type="Proteomes" id="UP000299102">
    <property type="component" value="Unassembled WGS sequence"/>
</dbReference>
<accession>A0A4C1V045</accession>
<evidence type="ECO:0000313" key="1">
    <source>
        <dbReference type="EMBL" id="GBP31414.1"/>
    </source>
</evidence>
<protein>
    <submittedName>
        <fullName evidence="1">Uncharacterized protein</fullName>
    </submittedName>
</protein>
<sequence length="121" mass="14393">MLYFVALDTYSKSRRENIMMQVDGYKFCYHKLLTYSSDFGAAHLDPCENRTVVPYTYTLRERSAKLHATFTKSRRITPVIQIGKYKYGRKYDRTENSMASFDSRRQQRVQAQRVYSARAHR</sequence>
<dbReference type="EMBL" id="BGZK01000246">
    <property type="protein sequence ID" value="GBP31414.1"/>
    <property type="molecule type" value="Genomic_DNA"/>
</dbReference>
<dbReference type="AlphaFoldDB" id="A0A4C1V045"/>
<organism evidence="1 2">
    <name type="scientific">Eumeta variegata</name>
    <name type="common">Bagworm moth</name>
    <name type="synonym">Eumeta japonica</name>
    <dbReference type="NCBI Taxonomy" id="151549"/>
    <lineage>
        <taxon>Eukaryota</taxon>
        <taxon>Metazoa</taxon>
        <taxon>Ecdysozoa</taxon>
        <taxon>Arthropoda</taxon>
        <taxon>Hexapoda</taxon>
        <taxon>Insecta</taxon>
        <taxon>Pterygota</taxon>
        <taxon>Neoptera</taxon>
        <taxon>Endopterygota</taxon>
        <taxon>Lepidoptera</taxon>
        <taxon>Glossata</taxon>
        <taxon>Ditrysia</taxon>
        <taxon>Tineoidea</taxon>
        <taxon>Psychidae</taxon>
        <taxon>Oiketicinae</taxon>
        <taxon>Eumeta</taxon>
    </lineage>
</organism>